<dbReference type="AlphaFoldDB" id="G2G646"/>
<accession>G2G646</accession>
<proteinExistence type="predicted"/>
<dbReference type="Proteomes" id="UP000004217">
    <property type="component" value="Unassembled WGS sequence"/>
</dbReference>
<comment type="caution">
    <text evidence="1">The sequence shown here is derived from an EMBL/GenBank/DDBJ whole genome shotgun (WGS) entry which is preliminary data.</text>
</comment>
<evidence type="ECO:0000313" key="2">
    <source>
        <dbReference type="Proteomes" id="UP000004217"/>
    </source>
</evidence>
<dbReference type="PATRIC" id="fig|700597.3.peg.922"/>
<protein>
    <submittedName>
        <fullName evidence="1">Uncharacterized protein</fullName>
    </submittedName>
</protein>
<keyword evidence="2" id="KW-1185">Reference proteome</keyword>
<sequence>MRLADLPQGVIIMTGSVVTAVEARELREGDILSVGGTTVTVTGTDHHDLPGMTRIPVSYHPYDTETVRSERWTLPATTRLTPRQLLRSERVDCMACEPGTNSHDVLVDRVTEGWVQSWVCDAHLQM</sequence>
<organism evidence="1 2">
    <name type="scientific">Streptomyces zinciresistens K42</name>
    <dbReference type="NCBI Taxonomy" id="700597"/>
    <lineage>
        <taxon>Bacteria</taxon>
        <taxon>Bacillati</taxon>
        <taxon>Actinomycetota</taxon>
        <taxon>Actinomycetes</taxon>
        <taxon>Kitasatosporales</taxon>
        <taxon>Streptomycetaceae</taxon>
        <taxon>Streptomyces</taxon>
    </lineage>
</organism>
<gene>
    <name evidence="1" type="ORF">SZN_04761</name>
</gene>
<name>G2G646_9ACTN</name>
<evidence type="ECO:0000313" key="1">
    <source>
        <dbReference type="EMBL" id="EGX61135.1"/>
    </source>
</evidence>
<dbReference type="EMBL" id="AGBF01000007">
    <property type="protein sequence ID" value="EGX61135.1"/>
    <property type="molecule type" value="Genomic_DNA"/>
</dbReference>
<reference evidence="1 2" key="1">
    <citation type="submission" date="2011-08" db="EMBL/GenBank/DDBJ databases">
        <authorList>
            <person name="Lin Y."/>
            <person name="Hao X."/>
            <person name="Johnstone L."/>
            <person name="Miller S.J."/>
            <person name="Wei G."/>
            <person name="Rensing C."/>
        </authorList>
    </citation>
    <scope>NUCLEOTIDE SEQUENCE [LARGE SCALE GENOMIC DNA]</scope>
    <source>
        <strain evidence="1 2">K42</strain>
    </source>
</reference>